<comment type="caution">
    <text evidence="1">The sequence shown here is derived from an EMBL/GenBank/DDBJ whole genome shotgun (WGS) entry which is preliminary data.</text>
</comment>
<accession>A0A940XQS5</accession>
<dbReference type="RefSeq" id="WP_210880934.1">
    <property type="nucleotide sequence ID" value="NZ_JAGPYQ010000001.1"/>
</dbReference>
<proteinExistence type="predicted"/>
<gene>
    <name evidence="1" type="ORF">J8N05_03060</name>
</gene>
<reference evidence="1 2" key="1">
    <citation type="submission" date="2021-04" db="EMBL/GenBank/DDBJ databases">
        <authorList>
            <person name="Tang X."/>
            <person name="Zhou X."/>
            <person name="Chen X."/>
            <person name="Cernava T."/>
            <person name="Zhang C."/>
        </authorList>
    </citation>
    <scope>NUCLEOTIDE SEQUENCE [LARGE SCALE GENOMIC DNA]</scope>
    <source>
        <strain evidence="1 2">BH-SS-21</strain>
    </source>
</reference>
<dbReference type="EMBL" id="JAGPYQ010000001">
    <property type="protein sequence ID" value="MBQ0847203.1"/>
    <property type="molecule type" value="Genomic_DNA"/>
</dbReference>
<evidence type="ECO:0000313" key="1">
    <source>
        <dbReference type="EMBL" id="MBQ0847203.1"/>
    </source>
</evidence>
<dbReference type="AlphaFoldDB" id="A0A940XQS5"/>
<dbReference type="Proteomes" id="UP000677413">
    <property type="component" value="Unassembled WGS sequence"/>
</dbReference>
<organism evidence="1 2">
    <name type="scientific">Streptomyces liliiviolaceus</name>
    <dbReference type="NCBI Taxonomy" id="2823109"/>
    <lineage>
        <taxon>Bacteria</taxon>
        <taxon>Bacillati</taxon>
        <taxon>Actinomycetota</taxon>
        <taxon>Actinomycetes</taxon>
        <taxon>Kitasatosporales</taxon>
        <taxon>Streptomycetaceae</taxon>
        <taxon>Streptomyces</taxon>
    </lineage>
</organism>
<name>A0A940XQS5_9ACTN</name>
<protein>
    <submittedName>
        <fullName evidence="1">Uncharacterized protein</fullName>
    </submittedName>
</protein>
<keyword evidence="2" id="KW-1185">Reference proteome</keyword>
<evidence type="ECO:0000313" key="2">
    <source>
        <dbReference type="Proteomes" id="UP000677413"/>
    </source>
</evidence>
<sequence length="75" mass="7607">MRALGPLGLGHRAAIAVPGPDLLDHAGVAGTPRRCSLVAGRWSLVADTVGHPAPLASWPPGPRRVTAAVFDPSPA</sequence>